<comment type="caution">
    <text evidence="2">The sequence shown here is derived from an EMBL/GenBank/DDBJ whole genome shotgun (WGS) entry which is preliminary data.</text>
</comment>
<evidence type="ECO:0000313" key="2">
    <source>
        <dbReference type="EMBL" id="MQX54189.1"/>
    </source>
</evidence>
<dbReference type="Pfam" id="PF02036">
    <property type="entry name" value="SCP2"/>
    <property type="match status" value="1"/>
</dbReference>
<dbReference type="EMBL" id="WIRE01000001">
    <property type="protein sequence ID" value="MQX54189.1"/>
    <property type="molecule type" value="Genomic_DNA"/>
</dbReference>
<evidence type="ECO:0000313" key="3">
    <source>
        <dbReference type="Proteomes" id="UP000469421"/>
    </source>
</evidence>
<feature type="domain" description="SCP2" evidence="1">
    <location>
        <begin position="30"/>
        <end position="110"/>
    </location>
</feature>
<dbReference type="RefSeq" id="WP_153501489.1">
    <property type="nucleotide sequence ID" value="NZ_JBMZXE010000150.1"/>
</dbReference>
<dbReference type="Gene3D" id="3.30.1050.10">
    <property type="entry name" value="SCP2 sterol-binding domain"/>
    <property type="match status" value="1"/>
</dbReference>
<accession>A0A6N7LUP0</accession>
<dbReference type="InterPro" id="IPR036527">
    <property type="entry name" value="SCP2_sterol-bd_dom_sf"/>
</dbReference>
<organism evidence="2 3">
    <name type="scientific">Alcanivorax sediminis</name>
    <dbReference type="NCBI Taxonomy" id="2663008"/>
    <lineage>
        <taxon>Bacteria</taxon>
        <taxon>Pseudomonadati</taxon>
        <taxon>Pseudomonadota</taxon>
        <taxon>Gammaproteobacteria</taxon>
        <taxon>Oceanospirillales</taxon>
        <taxon>Alcanivoracaceae</taxon>
        <taxon>Alcanivorax</taxon>
    </lineage>
</organism>
<gene>
    <name evidence="2" type="ORF">GFN93_13110</name>
</gene>
<evidence type="ECO:0000259" key="1">
    <source>
        <dbReference type="Pfam" id="PF02036"/>
    </source>
</evidence>
<dbReference type="Proteomes" id="UP000469421">
    <property type="component" value="Unassembled WGS sequence"/>
</dbReference>
<dbReference type="InterPro" id="IPR003033">
    <property type="entry name" value="SCP2_sterol-bd_dom"/>
</dbReference>
<keyword evidence="3" id="KW-1185">Reference proteome</keyword>
<proteinExistence type="predicted"/>
<sequence length="128" mass="13826">MSLEFLSEEWFAKVKELRDAAGEIAAPGALAELVINITVSHDQGEKLLALVAGMIEEGHHDAAETTMILPSDLAKRIFIEGDQSAGMQGFMSGQIRIEGDMSKLMLLQTAQPSADQVALMKQIQEVTA</sequence>
<dbReference type="SUPFAM" id="SSF55718">
    <property type="entry name" value="SCP-like"/>
    <property type="match status" value="1"/>
</dbReference>
<reference evidence="2 3" key="1">
    <citation type="submission" date="2019-10" db="EMBL/GenBank/DDBJ databases">
        <title>Alcanivorax sp.PA15-N-34 draft genome sequence.</title>
        <authorList>
            <person name="Liao X."/>
            <person name="Shao Z."/>
        </authorList>
    </citation>
    <scope>NUCLEOTIDE SEQUENCE [LARGE SCALE GENOMIC DNA]</scope>
    <source>
        <strain evidence="2 3">PA15-N-34</strain>
    </source>
</reference>
<dbReference type="AlphaFoldDB" id="A0A6N7LUP0"/>
<protein>
    <submittedName>
        <fullName evidence="2">SCP-2 sterol transfer family protein</fullName>
    </submittedName>
</protein>
<name>A0A6N7LUP0_9GAMM</name>